<dbReference type="CDD" id="cd00096">
    <property type="entry name" value="Ig"/>
    <property type="match status" value="1"/>
</dbReference>
<dbReference type="InterPro" id="IPR003599">
    <property type="entry name" value="Ig_sub"/>
</dbReference>
<dbReference type="InterPro" id="IPR036179">
    <property type="entry name" value="Ig-like_dom_sf"/>
</dbReference>
<dbReference type="Gene3D" id="2.60.40.10">
    <property type="entry name" value="Immunoglobulins"/>
    <property type="match status" value="2"/>
</dbReference>
<proteinExistence type="predicted"/>
<name>A0A183SF34_SCHSO</name>
<dbReference type="AlphaFoldDB" id="A0A183SF34"/>
<sequence>MEQNPNKLFQREFETIDSVNGSTALLGCRMSKSLNPDQIFRISWLKMPRQLLTRGRMKITTNQRINFVPHTVTEDDTFQLKIDPVLQEDAGEYRCVYKENDAFHFKITILNVNGVFVRRGNFVISSTTRHMVGWYFCEAFNGVQPAAFAHALLSIHYAPSVSVSHRQIERAFNENVTLSCRFMAFPVAEIEWSLDGVTLDQPDCRPKEWQHLCAESKIENIGPHVTKPLEYALKNPLVYDAPSSSIDGVVSGNRTRFLFNLTASEHDLSAYGRPVESVLKIKGLRTKEFGTYACRMRNIRGVAEGYIRLKRRGITELRPEEIAYVGRIKSAAELPKAIYAKSVAPRAMANYRTSTTAAVASSTEYHLILVLLVNIIRNCVCSVWTPV</sequence>
<dbReference type="PROSITE" id="PS50835">
    <property type="entry name" value="IG_LIKE"/>
    <property type="match status" value="2"/>
</dbReference>
<dbReference type="InterPro" id="IPR013783">
    <property type="entry name" value="Ig-like_fold"/>
</dbReference>
<reference evidence="4 5" key="2">
    <citation type="submission" date="2018-11" db="EMBL/GenBank/DDBJ databases">
        <authorList>
            <consortium name="Pathogen Informatics"/>
        </authorList>
    </citation>
    <scope>NUCLEOTIDE SEQUENCE [LARGE SCALE GENOMIC DNA]</scope>
    <source>
        <strain evidence="4 5">NST_G2</strain>
    </source>
</reference>
<dbReference type="OrthoDB" id="10012075at2759"/>
<evidence type="ECO:0000313" key="5">
    <source>
        <dbReference type="Proteomes" id="UP000275846"/>
    </source>
</evidence>
<dbReference type="GO" id="GO:0007156">
    <property type="term" value="P:homophilic cell adhesion via plasma membrane adhesion molecules"/>
    <property type="evidence" value="ECO:0007669"/>
    <property type="project" value="TreeGrafter"/>
</dbReference>
<dbReference type="WBParaSite" id="SSLN_0000291901-mRNA-1">
    <property type="protein sequence ID" value="SSLN_0000291901-mRNA-1"/>
    <property type="gene ID" value="SSLN_0000291901"/>
</dbReference>
<keyword evidence="5" id="KW-1185">Reference proteome</keyword>
<evidence type="ECO:0000313" key="6">
    <source>
        <dbReference type="WBParaSite" id="SSLN_0000291901-mRNA-1"/>
    </source>
</evidence>
<dbReference type="Pfam" id="PF07686">
    <property type="entry name" value="V-set"/>
    <property type="match status" value="1"/>
</dbReference>
<keyword evidence="1" id="KW-0732">Signal</keyword>
<evidence type="ECO:0000256" key="2">
    <source>
        <dbReference type="ARBA" id="ARBA00023157"/>
    </source>
</evidence>
<dbReference type="PROSITE" id="PS51257">
    <property type="entry name" value="PROKAR_LIPOPROTEIN"/>
    <property type="match status" value="1"/>
</dbReference>
<keyword evidence="2" id="KW-1015">Disulfide bond</keyword>
<organism evidence="6">
    <name type="scientific">Schistocephalus solidus</name>
    <name type="common">Tapeworm</name>
    <dbReference type="NCBI Taxonomy" id="70667"/>
    <lineage>
        <taxon>Eukaryota</taxon>
        <taxon>Metazoa</taxon>
        <taxon>Spiralia</taxon>
        <taxon>Lophotrochozoa</taxon>
        <taxon>Platyhelminthes</taxon>
        <taxon>Cestoda</taxon>
        <taxon>Eucestoda</taxon>
        <taxon>Diphyllobothriidea</taxon>
        <taxon>Diphyllobothriidae</taxon>
        <taxon>Schistocephalus</taxon>
    </lineage>
</organism>
<dbReference type="InterPro" id="IPR050958">
    <property type="entry name" value="Cell_Adh-Cytoskel_Orgn"/>
</dbReference>
<dbReference type="InterPro" id="IPR007110">
    <property type="entry name" value="Ig-like_dom"/>
</dbReference>
<feature type="domain" description="Ig-like" evidence="3">
    <location>
        <begin position="5"/>
        <end position="95"/>
    </location>
</feature>
<dbReference type="PANTHER" id="PTHR45080">
    <property type="entry name" value="CONTACTIN 5"/>
    <property type="match status" value="1"/>
</dbReference>
<dbReference type="SUPFAM" id="SSF48726">
    <property type="entry name" value="Immunoglobulin"/>
    <property type="match status" value="2"/>
</dbReference>
<dbReference type="SMART" id="SM00409">
    <property type="entry name" value="IG"/>
    <property type="match status" value="2"/>
</dbReference>
<feature type="domain" description="Ig-like" evidence="3">
    <location>
        <begin position="159"/>
        <end position="315"/>
    </location>
</feature>
<dbReference type="STRING" id="70667.A0A183SF34"/>
<gene>
    <name evidence="4" type="ORF">SSLN_LOCUS2832</name>
</gene>
<dbReference type="Proteomes" id="UP000275846">
    <property type="component" value="Unassembled WGS sequence"/>
</dbReference>
<dbReference type="InterPro" id="IPR013106">
    <property type="entry name" value="Ig_V-set"/>
</dbReference>
<reference evidence="6" key="1">
    <citation type="submission" date="2016-06" db="UniProtKB">
        <authorList>
            <consortium name="WormBaseParasite"/>
        </authorList>
    </citation>
    <scope>IDENTIFICATION</scope>
</reference>
<accession>A0A183SF34</accession>
<dbReference type="GO" id="GO:0005886">
    <property type="term" value="C:plasma membrane"/>
    <property type="evidence" value="ECO:0007669"/>
    <property type="project" value="TreeGrafter"/>
</dbReference>
<dbReference type="PANTHER" id="PTHR45080:SF8">
    <property type="entry name" value="IG-LIKE DOMAIN-CONTAINING PROTEIN"/>
    <property type="match status" value="1"/>
</dbReference>
<evidence type="ECO:0000313" key="4">
    <source>
        <dbReference type="EMBL" id="VDL89217.1"/>
    </source>
</evidence>
<dbReference type="EMBL" id="UYSU01032350">
    <property type="protein sequence ID" value="VDL89217.1"/>
    <property type="molecule type" value="Genomic_DNA"/>
</dbReference>
<protein>
    <submittedName>
        <fullName evidence="6">Ig-like domain-containing protein</fullName>
    </submittedName>
</protein>
<evidence type="ECO:0000256" key="1">
    <source>
        <dbReference type="ARBA" id="ARBA00022729"/>
    </source>
</evidence>
<evidence type="ECO:0000259" key="3">
    <source>
        <dbReference type="PROSITE" id="PS50835"/>
    </source>
</evidence>